<protein>
    <submittedName>
        <fullName evidence="2">Uncharacterized protein</fullName>
    </submittedName>
</protein>
<evidence type="ECO:0000256" key="1">
    <source>
        <dbReference type="SAM" id="Phobius"/>
    </source>
</evidence>
<keyword evidence="1" id="KW-0812">Transmembrane</keyword>
<feature type="transmembrane region" description="Helical" evidence="1">
    <location>
        <begin position="30"/>
        <end position="48"/>
    </location>
</feature>
<proteinExistence type="predicted"/>
<evidence type="ECO:0000313" key="2">
    <source>
        <dbReference type="EMBL" id="QHT12435.1"/>
    </source>
</evidence>
<dbReference type="AlphaFoldDB" id="A0A6C0D9W5"/>
<keyword evidence="1" id="KW-1133">Transmembrane helix</keyword>
<keyword evidence="1" id="KW-0472">Membrane</keyword>
<dbReference type="EMBL" id="MN739545">
    <property type="protein sequence ID" value="QHT12435.1"/>
    <property type="molecule type" value="Genomic_DNA"/>
</dbReference>
<feature type="transmembrane region" description="Helical" evidence="1">
    <location>
        <begin position="68"/>
        <end position="84"/>
    </location>
</feature>
<accession>A0A6C0D9W5</accession>
<sequence length="85" mass="9355">MGLSALTKAAVEGFGGASDSKERRNAYVEFLAFLLAFLLSMIILGFVGKLLWNEVVVELFSIAKPARSVWHILGLMLFTNLIIPK</sequence>
<organism evidence="2">
    <name type="scientific">viral metagenome</name>
    <dbReference type="NCBI Taxonomy" id="1070528"/>
    <lineage>
        <taxon>unclassified sequences</taxon>
        <taxon>metagenomes</taxon>
        <taxon>organismal metagenomes</taxon>
    </lineage>
</organism>
<reference evidence="2" key="1">
    <citation type="journal article" date="2020" name="Nature">
        <title>Giant virus diversity and host interactions through global metagenomics.</title>
        <authorList>
            <person name="Schulz F."/>
            <person name="Roux S."/>
            <person name="Paez-Espino D."/>
            <person name="Jungbluth S."/>
            <person name="Walsh D.A."/>
            <person name="Denef V.J."/>
            <person name="McMahon K.D."/>
            <person name="Konstantinidis K.T."/>
            <person name="Eloe-Fadrosh E.A."/>
            <person name="Kyrpides N.C."/>
            <person name="Woyke T."/>
        </authorList>
    </citation>
    <scope>NUCLEOTIDE SEQUENCE</scope>
    <source>
        <strain evidence="2">GVMAG-M-3300023174-129</strain>
    </source>
</reference>
<name>A0A6C0D9W5_9ZZZZ</name>